<evidence type="ECO:0000313" key="1">
    <source>
        <dbReference type="EMBL" id="KAK4234589.1"/>
    </source>
</evidence>
<reference evidence="1" key="2">
    <citation type="submission" date="2023-05" db="EMBL/GenBank/DDBJ databases">
        <authorList>
            <consortium name="Lawrence Berkeley National Laboratory"/>
            <person name="Steindorff A."/>
            <person name="Hensen N."/>
            <person name="Bonometti L."/>
            <person name="Westerberg I."/>
            <person name="Brannstrom I.O."/>
            <person name="Guillou S."/>
            <person name="Cros-Aarteil S."/>
            <person name="Calhoun S."/>
            <person name="Haridas S."/>
            <person name="Kuo A."/>
            <person name="Mondo S."/>
            <person name="Pangilinan J."/>
            <person name="Riley R."/>
            <person name="Labutti K."/>
            <person name="Andreopoulos B."/>
            <person name="Lipzen A."/>
            <person name="Chen C."/>
            <person name="Yanf M."/>
            <person name="Daum C."/>
            <person name="Ng V."/>
            <person name="Clum A."/>
            <person name="Ohm R."/>
            <person name="Martin F."/>
            <person name="Silar P."/>
            <person name="Natvig D."/>
            <person name="Lalanne C."/>
            <person name="Gautier V."/>
            <person name="Ament-Velasquez S.L."/>
            <person name="Kruys A."/>
            <person name="Hutchinson M.I."/>
            <person name="Powell A.J."/>
            <person name="Barry K."/>
            <person name="Miller A.N."/>
            <person name="Grigoriev I.V."/>
            <person name="Debuchy R."/>
            <person name="Gladieux P."/>
            <person name="Thoren M.H."/>
            <person name="Johannesson H."/>
        </authorList>
    </citation>
    <scope>NUCLEOTIDE SEQUENCE</scope>
    <source>
        <strain evidence="1">CBS 532.94</strain>
    </source>
</reference>
<accession>A0AAN7HB76</accession>
<dbReference type="Proteomes" id="UP001303760">
    <property type="component" value="Unassembled WGS sequence"/>
</dbReference>
<reference evidence="1" key="1">
    <citation type="journal article" date="2023" name="Mol. Phylogenet. Evol.">
        <title>Genome-scale phylogeny and comparative genomics of the fungal order Sordariales.</title>
        <authorList>
            <person name="Hensen N."/>
            <person name="Bonometti L."/>
            <person name="Westerberg I."/>
            <person name="Brannstrom I.O."/>
            <person name="Guillou S."/>
            <person name="Cros-Aarteil S."/>
            <person name="Calhoun S."/>
            <person name="Haridas S."/>
            <person name="Kuo A."/>
            <person name="Mondo S."/>
            <person name="Pangilinan J."/>
            <person name="Riley R."/>
            <person name="LaButti K."/>
            <person name="Andreopoulos B."/>
            <person name="Lipzen A."/>
            <person name="Chen C."/>
            <person name="Yan M."/>
            <person name="Daum C."/>
            <person name="Ng V."/>
            <person name="Clum A."/>
            <person name="Steindorff A."/>
            <person name="Ohm R.A."/>
            <person name="Martin F."/>
            <person name="Silar P."/>
            <person name="Natvig D.O."/>
            <person name="Lalanne C."/>
            <person name="Gautier V."/>
            <person name="Ament-Velasquez S.L."/>
            <person name="Kruys A."/>
            <person name="Hutchinson M.I."/>
            <person name="Powell A.J."/>
            <person name="Barry K."/>
            <person name="Miller A.N."/>
            <person name="Grigoriev I.V."/>
            <person name="Debuchy R."/>
            <person name="Gladieux P."/>
            <person name="Hiltunen Thoren M."/>
            <person name="Johannesson H."/>
        </authorList>
    </citation>
    <scope>NUCLEOTIDE SEQUENCE</scope>
    <source>
        <strain evidence="1">CBS 532.94</strain>
    </source>
</reference>
<organism evidence="1 2">
    <name type="scientific">Achaetomium macrosporum</name>
    <dbReference type="NCBI Taxonomy" id="79813"/>
    <lineage>
        <taxon>Eukaryota</taxon>
        <taxon>Fungi</taxon>
        <taxon>Dikarya</taxon>
        <taxon>Ascomycota</taxon>
        <taxon>Pezizomycotina</taxon>
        <taxon>Sordariomycetes</taxon>
        <taxon>Sordariomycetidae</taxon>
        <taxon>Sordariales</taxon>
        <taxon>Chaetomiaceae</taxon>
        <taxon>Achaetomium</taxon>
    </lineage>
</organism>
<keyword evidence="2" id="KW-1185">Reference proteome</keyword>
<protein>
    <submittedName>
        <fullName evidence="1">Uncharacterized protein</fullName>
    </submittedName>
</protein>
<comment type="caution">
    <text evidence="1">The sequence shown here is derived from an EMBL/GenBank/DDBJ whole genome shotgun (WGS) entry which is preliminary data.</text>
</comment>
<evidence type="ECO:0000313" key="2">
    <source>
        <dbReference type="Proteomes" id="UP001303760"/>
    </source>
</evidence>
<gene>
    <name evidence="1" type="ORF">C8A03DRAFT_18540</name>
</gene>
<name>A0AAN7HB76_9PEZI</name>
<proteinExistence type="predicted"/>
<dbReference type="EMBL" id="MU860351">
    <property type="protein sequence ID" value="KAK4234589.1"/>
    <property type="molecule type" value="Genomic_DNA"/>
</dbReference>
<dbReference type="AlphaFoldDB" id="A0AAN7HB76"/>
<sequence length="282" mass="31098">MPQGTTGDHPPAEYAQRDSRQTQILGGTSGAPQVYQQPGQHGYSAGSMAVIGGVTTETTPVVENQCPAPAGLDVEYARYQSTLKAIFQNIRDGVLATAGADLLPASDWLLSHVVGLGLTSDDPDPFGEPIKIWNDFNHAWLAMFQRQKEMMGSGQQFWGQALIPREGLKEMGNELVRLCDKIQTHGLVDYQRGVWKERIMESRCSPLPLHEYALLTTCCQSCWNASIFMMSRSARRVQSERVGIADRVRRWPQSGSLLRCTGEAGSRTGLAPALLLCTYRKE</sequence>